<dbReference type="AlphaFoldDB" id="A0A653CAA5"/>
<dbReference type="Proteomes" id="UP000410492">
    <property type="component" value="Unassembled WGS sequence"/>
</dbReference>
<evidence type="ECO:0000313" key="1">
    <source>
        <dbReference type="EMBL" id="VEN44613.1"/>
    </source>
</evidence>
<gene>
    <name evidence="1" type="ORF">CALMAC_LOCUS7344</name>
</gene>
<reference evidence="1 2" key="1">
    <citation type="submission" date="2019-01" db="EMBL/GenBank/DDBJ databases">
        <authorList>
            <person name="Sayadi A."/>
        </authorList>
    </citation>
    <scope>NUCLEOTIDE SEQUENCE [LARGE SCALE GENOMIC DNA]</scope>
</reference>
<accession>A0A653CAA5</accession>
<organism evidence="1 2">
    <name type="scientific">Callosobruchus maculatus</name>
    <name type="common">Southern cowpea weevil</name>
    <name type="synonym">Pulse bruchid</name>
    <dbReference type="NCBI Taxonomy" id="64391"/>
    <lineage>
        <taxon>Eukaryota</taxon>
        <taxon>Metazoa</taxon>
        <taxon>Ecdysozoa</taxon>
        <taxon>Arthropoda</taxon>
        <taxon>Hexapoda</taxon>
        <taxon>Insecta</taxon>
        <taxon>Pterygota</taxon>
        <taxon>Neoptera</taxon>
        <taxon>Endopterygota</taxon>
        <taxon>Coleoptera</taxon>
        <taxon>Polyphaga</taxon>
        <taxon>Cucujiformia</taxon>
        <taxon>Chrysomeloidea</taxon>
        <taxon>Chrysomelidae</taxon>
        <taxon>Bruchinae</taxon>
        <taxon>Bruchini</taxon>
        <taxon>Callosobruchus</taxon>
    </lineage>
</organism>
<keyword evidence="2" id="KW-1185">Reference proteome</keyword>
<name>A0A653CAA5_CALMS</name>
<dbReference type="EMBL" id="CAACVG010007278">
    <property type="protein sequence ID" value="VEN44613.1"/>
    <property type="molecule type" value="Genomic_DNA"/>
</dbReference>
<feature type="non-terminal residue" evidence="1">
    <location>
        <position position="53"/>
    </location>
</feature>
<proteinExistence type="predicted"/>
<sequence>VVVFFPVCVYSICTRLTPFNYHTTIWKDTAAVHVWENTVKVRNLISEIATRAS</sequence>
<feature type="non-terminal residue" evidence="1">
    <location>
        <position position="1"/>
    </location>
</feature>
<evidence type="ECO:0000313" key="2">
    <source>
        <dbReference type="Proteomes" id="UP000410492"/>
    </source>
</evidence>
<protein>
    <submittedName>
        <fullName evidence="1">Uncharacterized protein</fullName>
    </submittedName>
</protein>